<organism evidence="1 2">
    <name type="scientific">Bacillus cereus</name>
    <dbReference type="NCBI Taxonomy" id="1396"/>
    <lineage>
        <taxon>Bacteria</taxon>
        <taxon>Bacillati</taxon>
        <taxon>Bacillota</taxon>
        <taxon>Bacilli</taxon>
        <taxon>Bacillales</taxon>
        <taxon>Bacillaceae</taxon>
        <taxon>Bacillus</taxon>
        <taxon>Bacillus cereus group</taxon>
    </lineage>
</organism>
<keyword evidence="1" id="KW-0946">Virion</keyword>
<dbReference type="InterPro" id="IPR019593">
    <property type="entry name" value="Spore_coat_protein_Z/Y"/>
</dbReference>
<dbReference type="AlphaFoldDB" id="A0A9X9A9J4"/>
<dbReference type="Proteomes" id="UP000308444">
    <property type="component" value="Unassembled WGS sequence"/>
</dbReference>
<feature type="non-terminal residue" evidence="1">
    <location>
        <position position="1"/>
    </location>
</feature>
<reference evidence="1 2" key="1">
    <citation type="journal article" date="2019" name="Environ. Microbiol.">
        <title>An active ?-lactamase is a part of an orchestrated cell wall stress resistance network of Bacillus subtilis and related rhizosphere species.</title>
        <authorList>
            <person name="Bucher T."/>
            <person name="Keren-Paz A."/>
            <person name="Hausser J."/>
            <person name="Olender T."/>
            <person name="Cytryn E."/>
            <person name="Kolodkin-Gal I."/>
        </authorList>
    </citation>
    <scope>NUCLEOTIDE SEQUENCE [LARGE SCALE GENOMIC DNA]</scope>
    <source>
        <strain evidence="1 2">I32</strain>
    </source>
</reference>
<protein>
    <submittedName>
        <fullName evidence="1">Spore coat protein</fullName>
    </submittedName>
</protein>
<dbReference type="EMBL" id="SZOH01000939">
    <property type="protein sequence ID" value="TKJ03054.1"/>
    <property type="molecule type" value="Genomic_DNA"/>
</dbReference>
<dbReference type="Pfam" id="PF10612">
    <property type="entry name" value="Spore-coat_CotZ"/>
    <property type="match status" value="1"/>
</dbReference>
<name>A0A9X9A9J4_BACCE</name>
<comment type="caution">
    <text evidence="1">The sequence shown here is derived from an EMBL/GenBank/DDBJ whole genome shotgun (WGS) entry which is preliminary data.</text>
</comment>
<proteinExistence type="predicted"/>
<keyword evidence="1" id="KW-0167">Capsid protein</keyword>
<sequence length="23" mass="2533">TNTCLTVDLSCFCAIQCLRDVTI</sequence>
<evidence type="ECO:0000313" key="1">
    <source>
        <dbReference type="EMBL" id="TKJ03054.1"/>
    </source>
</evidence>
<evidence type="ECO:0000313" key="2">
    <source>
        <dbReference type="Proteomes" id="UP000308444"/>
    </source>
</evidence>
<gene>
    <name evidence="1" type="ORF">FC695_14950</name>
</gene>
<accession>A0A9X9A9J4</accession>